<evidence type="ECO:0000256" key="1">
    <source>
        <dbReference type="SAM" id="SignalP"/>
    </source>
</evidence>
<keyword evidence="1" id="KW-0732">Signal</keyword>
<evidence type="ECO:0008006" key="4">
    <source>
        <dbReference type="Google" id="ProtNLM"/>
    </source>
</evidence>
<sequence>MNLHQIVMKLNLLAILFMLLPFVSVAQEDQSTLTKVGDDVCRNGRIDRCLYAEAAVTGEISTEQRIDDC</sequence>
<feature type="chain" id="PRO_5013048824" description="NVEALA protein" evidence="1">
    <location>
        <begin position="27"/>
        <end position="69"/>
    </location>
</feature>
<name>A0A1W2DW72_9SPHI</name>
<accession>A0A1W2DW72</accession>
<dbReference type="STRING" id="151894.SAMN04488524_4151"/>
<protein>
    <recommendedName>
        <fullName evidence="4">NVEALA protein</fullName>
    </recommendedName>
</protein>
<dbReference type="EMBL" id="FWXT01000004">
    <property type="protein sequence ID" value="SMD01730.1"/>
    <property type="molecule type" value="Genomic_DNA"/>
</dbReference>
<evidence type="ECO:0000313" key="2">
    <source>
        <dbReference type="EMBL" id="SMD01730.1"/>
    </source>
</evidence>
<gene>
    <name evidence="2" type="ORF">SAMN04488524_4151</name>
</gene>
<evidence type="ECO:0000313" key="3">
    <source>
        <dbReference type="Proteomes" id="UP000192756"/>
    </source>
</evidence>
<dbReference type="Proteomes" id="UP000192756">
    <property type="component" value="Unassembled WGS sequence"/>
</dbReference>
<organism evidence="2 3">
    <name type="scientific">Pedobacter africanus</name>
    <dbReference type="NCBI Taxonomy" id="151894"/>
    <lineage>
        <taxon>Bacteria</taxon>
        <taxon>Pseudomonadati</taxon>
        <taxon>Bacteroidota</taxon>
        <taxon>Sphingobacteriia</taxon>
        <taxon>Sphingobacteriales</taxon>
        <taxon>Sphingobacteriaceae</taxon>
        <taxon>Pedobacter</taxon>
    </lineage>
</organism>
<reference evidence="3" key="1">
    <citation type="submission" date="2017-04" db="EMBL/GenBank/DDBJ databases">
        <authorList>
            <person name="Varghese N."/>
            <person name="Submissions S."/>
        </authorList>
    </citation>
    <scope>NUCLEOTIDE SEQUENCE [LARGE SCALE GENOMIC DNA]</scope>
    <source>
        <strain evidence="3">DSM 12126</strain>
    </source>
</reference>
<dbReference type="AlphaFoldDB" id="A0A1W2DW72"/>
<proteinExistence type="predicted"/>
<keyword evidence="3" id="KW-1185">Reference proteome</keyword>
<feature type="signal peptide" evidence="1">
    <location>
        <begin position="1"/>
        <end position="26"/>
    </location>
</feature>